<dbReference type="PANTHER" id="PTHR47529:SF1">
    <property type="entry name" value="PERIPLASMIC CHAPERONE PPID"/>
    <property type="match status" value="1"/>
</dbReference>
<evidence type="ECO:0000256" key="12">
    <source>
        <dbReference type="SAM" id="Phobius"/>
    </source>
</evidence>
<dbReference type="InterPro" id="IPR000297">
    <property type="entry name" value="PPIase_PpiC"/>
</dbReference>
<evidence type="ECO:0000256" key="6">
    <source>
        <dbReference type="ARBA" id="ARBA00023136"/>
    </source>
</evidence>
<dbReference type="Pfam" id="PF13624">
    <property type="entry name" value="SurA_N_3"/>
    <property type="match status" value="1"/>
</dbReference>
<sequence length="623" mass="68626">MLQNIRDNSQGWIAKTIIGVIVALMALTGFDAIFQATTHKNEAAKVNGEEISQNELSQAVDMQRRQLMQQLGKDFDASLLDEKMLRESALKGLIDRKLLLQGAEQSKFAFSEAALDQVILQTPEFQVDGKFSSDRFDQVIRQLGYSRMQFRQMLAQEMLIGQLRAGVAGSGFVTDAQVLAFARLEKQTRDFATLNIKADPSAVKLTDDEVKAYYDEHAKEFMTPDQVVIDYLELKKSSFFDQVAVKDEDLQAAYQKEIANLSEQRRAAHILIEVNDKTTEAQAKAKIEEVQARLAKGEKFEALAKEFSQDPGSANNGGDLGYAGPGVYDPAFEKALYSLNKDQVSEPVRTDFGFHLIKLLGVEAPEVPTLASLKDKLTRELKTQQVEQRFVEATKQLEDSSFEASDLAQPAQDLKLTVHTSKPFGREGGEGVAANRAVVTAAFSTEVLEEGANSTAIELDPETVIVLRAKEHLKPAQLPLESVATAIRAQLTKEHASAAAKTKAEQLIASLRDGKTPLDKAVDGQSWKVTEAANRAQEGVDPAVLQALFRMPKPAAKDKPTFTSVTLADGSLTIVRLNGVNEAAAPTDEEKAQYRRFLASRVGQQDFAAYRKQLEAEADIKRF</sequence>
<dbReference type="InterPro" id="IPR027304">
    <property type="entry name" value="Trigger_fact/SurA_dom_sf"/>
</dbReference>
<keyword evidence="5 12" id="KW-1133">Transmembrane helix</keyword>
<dbReference type="InterPro" id="IPR023058">
    <property type="entry name" value="PPIase_PpiC_CS"/>
</dbReference>
<keyword evidence="6 12" id="KW-0472">Membrane</keyword>
<evidence type="ECO:0000256" key="5">
    <source>
        <dbReference type="ARBA" id="ARBA00022989"/>
    </source>
</evidence>
<keyword evidence="15" id="KW-1185">Reference proteome</keyword>
<feature type="domain" description="PpiC" evidence="13">
    <location>
        <begin position="262"/>
        <end position="361"/>
    </location>
</feature>
<name>A0ABM5ZL56_9PSED</name>
<evidence type="ECO:0000256" key="8">
    <source>
        <dbReference type="ARBA" id="ARBA00038408"/>
    </source>
</evidence>
<evidence type="ECO:0000256" key="7">
    <source>
        <dbReference type="ARBA" id="ARBA00023186"/>
    </source>
</evidence>
<evidence type="ECO:0000256" key="11">
    <source>
        <dbReference type="PROSITE-ProRule" id="PRU00278"/>
    </source>
</evidence>
<dbReference type="RefSeq" id="WP_064380813.1">
    <property type="nucleotide sequence ID" value="NZ_BQHS01000010.1"/>
</dbReference>
<dbReference type="SUPFAM" id="SSF54534">
    <property type="entry name" value="FKBP-like"/>
    <property type="match status" value="1"/>
</dbReference>
<dbReference type="Proteomes" id="UP000075187">
    <property type="component" value="Chromosome"/>
</dbReference>
<evidence type="ECO:0000313" key="14">
    <source>
        <dbReference type="EMBL" id="AMQ83802.1"/>
    </source>
</evidence>
<evidence type="ECO:0000256" key="1">
    <source>
        <dbReference type="ARBA" id="ARBA00004382"/>
    </source>
</evidence>
<keyword evidence="3" id="KW-0997">Cell inner membrane</keyword>
<reference evidence="14" key="1">
    <citation type="submission" date="2017-12" db="EMBL/GenBank/DDBJ databases">
        <title>Pseudomonas sp. MS586 complete sequence.</title>
        <authorList>
            <person name="Lu S."/>
            <person name="Deng P."/>
        </authorList>
    </citation>
    <scope>NUCLEOTIDE SEQUENCE</scope>
    <source>
        <strain evidence="14">MS586</strain>
    </source>
</reference>
<dbReference type="InterPro" id="IPR052029">
    <property type="entry name" value="PpiD_chaperone"/>
</dbReference>
<protein>
    <recommendedName>
        <fullName evidence="9">Periplasmic chaperone PpiD</fullName>
    </recommendedName>
    <alternativeName>
        <fullName evidence="10">Periplasmic folding chaperone</fullName>
    </alternativeName>
</protein>
<keyword evidence="2" id="KW-1003">Cell membrane</keyword>
<dbReference type="SUPFAM" id="SSF109998">
    <property type="entry name" value="Triger factor/SurA peptide-binding domain-like"/>
    <property type="match status" value="1"/>
</dbReference>
<feature type="transmembrane region" description="Helical" evidence="12">
    <location>
        <begin position="12"/>
        <end position="34"/>
    </location>
</feature>
<keyword evidence="11" id="KW-0697">Rotamase</keyword>
<dbReference type="PROSITE" id="PS01096">
    <property type="entry name" value="PPIC_PPIASE_1"/>
    <property type="match status" value="1"/>
</dbReference>
<evidence type="ECO:0000259" key="13">
    <source>
        <dbReference type="PROSITE" id="PS50198"/>
    </source>
</evidence>
<dbReference type="EMBL" id="CP014205">
    <property type="protein sequence ID" value="AMQ83802.1"/>
    <property type="molecule type" value="Genomic_DNA"/>
</dbReference>
<dbReference type="PROSITE" id="PS50198">
    <property type="entry name" value="PPIC_PPIASE_2"/>
    <property type="match status" value="1"/>
</dbReference>
<gene>
    <name evidence="14" type="ORF">AWU82_10925</name>
</gene>
<organism evidence="14 15">
    <name type="scientific">Pseudomonas glycinae</name>
    <dbReference type="NCBI Taxonomy" id="1785145"/>
    <lineage>
        <taxon>Bacteria</taxon>
        <taxon>Pseudomonadati</taxon>
        <taxon>Pseudomonadota</taxon>
        <taxon>Gammaproteobacteria</taxon>
        <taxon>Pseudomonadales</taxon>
        <taxon>Pseudomonadaceae</taxon>
        <taxon>Pseudomonas</taxon>
    </lineage>
</organism>
<evidence type="ECO:0000256" key="2">
    <source>
        <dbReference type="ARBA" id="ARBA00022475"/>
    </source>
</evidence>
<keyword evidence="4 12" id="KW-0812">Transmembrane</keyword>
<dbReference type="GO" id="GO:0016853">
    <property type="term" value="F:isomerase activity"/>
    <property type="evidence" value="ECO:0007669"/>
    <property type="project" value="UniProtKB-KW"/>
</dbReference>
<dbReference type="PANTHER" id="PTHR47529">
    <property type="entry name" value="PEPTIDYL-PROLYL CIS-TRANS ISOMERASE D"/>
    <property type="match status" value="1"/>
</dbReference>
<comment type="similarity">
    <text evidence="8">Belongs to the PpiD chaperone family.</text>
</comment>
<keyword evidence="7" id="KW-0143">Chaperone</keyword>
<dbReference type="Pfam" id="PF00639">
    <property type="entry name" value="Rotamase"/>
    <property type="match status" value="1"/>
</dbReference>
<dbReference type="InterPro" id="IPR046357">
    <property type="entry name" value="PPIase_dom_sf"/>
</dbReference>
<evidence type="ECO:0000256" key="4">
    <source>
        <dbReference type="ARBA" id="ARBA00022692"/>
    </source>
</evidence>
<comment type="subcellular location">
    <subcellularLocation>
        <location evidence="1">Cell inner membrane</location>
        <topology evidence="1">Single-pass type II membrane protein</topology>
        <orientation evidence="1">Periplasmic side</orientation>
    </subcellularLocation>
</comment>
<keyword evidence="11 14" id="KW-0413">Isomerase</keyword>
<evidence type="ECO:0000256" key="10">
    <source>
        <dbReference type="ARBA" id="ARBA00042775"/>
    </source>
</evidence>
<dbReference type="Gene3D" id="3.10.50.40">
    <property type="match status" value="1"/>
</dbReference>
<evidence type="ECO:0000313" key="15">
    <source>
        <dbReference type="Proteomes" id="UP000075187"/>
    </source>
</evidence>
<dbReference type="Gene3D" id="1.10.4030.10">
    <property type="entry name" value="Porin chaperone SurA, peptide-binding domain"/>
    <property type="match status" value="1"/>
</dbReference>
<accession>A0ABM5ZL56</accession>
<evidence type="ECO:0000256" key="3">
    <source>
        <dbReference type="ARBA" id="ARBA00022519"/>
    </source>
</evidence>
<proteinExistence type="inferred from homology"/>
<evidence type="ECO:0000256" key="9">
    <source>
        <dbReference type="ARBA" id="ARBA00040743"/>
    </source>
</evidence>